<gene>
    <name evidence="1" type="ORF">GCM10022278_32620</name>
</gene>
<comment type="caution">
    <text evidence="1">The sequence shown here is derived from an EMBL/GenBank/DDBJ whole genome shotgun (WGS) entry which is preliminary data.</text>
</comment>
<keyword evidence="2" id="KW-1185">Reference proteome</keyword>
<reference evidence="2" key="1">
    <citation type="journal article" date="2019" name="Int. J. Syst. Evol. Microbiol.">
        <title>The Global Catalogue of Microorganisms (GCM) 10K type strain sequencing project: providing services to taxonomists for standard genome sequencing and annotation.</title>
        <authorList>
            <consortium name="The Broad Institute Genomics Platform"/>
            <consortium name="The Broad Institute Genome Sequencing Center for Infectious Disease"/>
            <person name="Wu L."/>
            <person name="Ma J."/>
        </authorList>
    </citation>
    <scope>NUCLEOTIDE SEQUENCE [LARGE SCALE GENOMIC DNA]</scope>
    <source>
        <strain evidence="2">JCM 17555</strain>
    </source>
</reference>
<organism evidence="1 2">
    <name type="scientific">Allohahella marinimesophila</name>
    <dbReference type="NCBI Taxonomy" id="1054972"/>
    <lineage>
        <taxon>Bacteria</taxon>
        <taxon>Pseudomonadati</taxon>
        <taxon>Pseudomonadota</taxon>
        <taxon>Gammaproteobacteria</taxon>
        <taxon>Oceanospirillales</taxon>
        <taxon>Hahellaceae</taxon>
        <taxon>Allohahella</taxon>
    </lineage>
</organism>
<evidence type="ECO:0000313" key="2">
    <source>
        <dbReference type="Proteomes" id="UP001501337"/>
    </source>
</evidence>
<accession>A0ABP7PXR4</accession>
<name>A0ABP7PXR4_9GAMM</name>
<sequence length="104" mass="12176">MNPVVHPLALPTIFQQSAGAKLRKMTRNFWLRSVQRFCELTHAKLKLPRDEQDDSNASVIGETLEQFWWTQPGNVMHAWNPWGSLKSIPYLDFDIFVKPHMLRD</sequence>
<evidence type="ECO:0000313" key="1">
    <source>
        <dbReference type="EMBL" id="GAA3972809.1"/>
    </source>
</evidence>
<dbReference type="EMBL" id="BAABBO010000016">
    <property type="protein sequence ID" value="GAA3972809.1"/>
    <property type="molecule type" value="Genomic_DNA"/>
</dbReference>
<dbReference type="Proteomes" id="UP001501337">
    <property type="component" value="Unassembled WGS sequence"/>
</dbReference>
<proteinExistence type="predicted"/>
<protein>
    <submittedName>
        <fullName evidence="1">Uncharacterized protein</fullName>
    </submittedName>
</protein>